<proteinExistence type="predicted"/>
<dbReference type="OrthoDB" id="3965347at2"/>
<evidence type="ECO:0000313" key="3">
    <source>
        <dbReference type="Proteomes" id="UP000321926"/>
    </source>
</evidence>
<dbReference type="PROSITE" id="PS50093">
    <property type="entry name" value="PKD"/>
    <property type="match status" value="1"/>
</dbReference>
<dbReference type="InterPro" id="IPR022409">
    <property type="entry name" value="PKD/Chitinase_dom"/>
</dbReference>
<dbReference type="SMART" id="SM00089">
    <property type="entry name" value="PKD"/>
    <property type="match status" value="2"/>
</dbReference>
<feature type="domain" description="PKD" evidence="1">
    <location>
        <begin position="1003"/>
        <end position="1057"/>
    </location>
</feature>
<dbReference type="Gene3D" id="2.60.40.10">
    <property type="entry name" value="Immunoglobulins"/>
    <property type="match status" value="1"/>
</dbReference>
<comment type="caution">
    <text evidence="2">The sequence shown here is derived from an EMBL/GenBank/DDBJ whole genome shotgun (WGS) entry which is preliminary data.</text>
</comment>
<dbReference type="InterPro" id="IPR013783">
    <property type="entry name" value="Ig-like_fold"/>
</dbReference>
<dbReference type="CDD" id="cd00146">
    <property type="entry name" value="PKD"/>
    <property type="match status" value="1"/>
</dbReference>
<dbReference type="EMBL" id="VRTY01000013">
    <property type="protein sequence ID" value="TXK50291.1"/>
    <property type="molecule type" value="Genomic_DNA"/>
</dbReference>
<dbReference type="SUPFAM" id="SSF49299">
    <property type="entry name" value="PKD domain"/>
    <property type="match status" value="1"/>
</dbReference>
<sequence length="1412" mass="158901">MIPVKTDLKDYDYPDFQPDQILTAEDLNHMFHFLDQQERLTRTNLIGIGILCGLQVSKAADGKTVTITKGTGVTSHGYLIVQGIENSEAAINYKKYRTFDALKEQRYPVFVDGNTQRYALWELIAQEDEEATDLELSPSFLNNKVCLLFYEILEEKAKNCDPTSCDDKGVKVYVNIRKLLISVANATAIINELNQKANASGSGEVFPAIYTLSDLRLPRFDVQATTLETASQLYEAYQKVFSKEFVDGVGVALGKAYDSFKPYLENQPNPFSDFNTKFAFLHNGTIVGNSLLHFQYYHGFFCDLLLAYQEWRTAAHELMGMCTPPEALFPRHLFLGELTGGGGVAKSKFRNFFIPSPLHASHKKYNTFQALFKRLERLITNFRIPAPAAAVTRLIDANIRVTPSVLGKHVLGERAIPYYYSANEASKRLLDVWNPKLTQKGKEKQNLHYNPTYNTTDDFVKNPLFYDLEPYNFFRVEGHIGKSFTSVLATLQDTRTKHRLPFDVVAVTVDSIPNTIDPTKFPCHFQDLQALYETLRAELLCKLCKALSCIYRLDKRTANMAEGSSVERDELQKSAVNLIQGCSDVLYYRESSVGYVYEKLQPNLVEKKVTGIELMESMKRANLLKLMEIRDVTSVAPTNQETDAVIYFVQLIQLLVSLSQTLPETLSTYTYTAMQEVLQELGKILQPTNRATNSLVQDRFAASECLKELLNLCELAPFRALYAEYLERVEKLKKMQTLREFSNAHPGLQHKGGVPVGGTFVIVYRDLVPDNPDAPGIPPVRGVTDLTDFILDEIVVTADRVTATTNRTTKKEVYTAKQRTEFTKKINMLQSKGLLRQEIEEMLGIKIADVLRGQGRFDNQLRNIGNGIVIADFYLPYLCCSDCPPMQFIINIPPPKLSFGLDTEEYCQADEEEYTFQTSPTGGKITTDQGDAVADKGEGVFAFVPAKVIIPDEQRKVTVSFTYTLEDQSQTISVIVYRMPAVKILAKERPENPLTYEFVLDRPDMVTAAEWDFGDESTSSAIKPPPHTYRLGGTYTVGVTVRNGVCTAKVEDVTVEVNNPEPAEVDLPQSEICETANSLRFTIKPAGGTLVGVAVSETEAGSGNYEFLPSAANLNGEPQRTITFNYTSLQGQTATFSITVHASPSGSSVFEPTGALRLRVFFRGLRHATTAIVDFGDGTKEEYPVAGQAQFTTPEHQYAQGGDYTLRTYLVNGTCTTELPELHATVREERPQEEEKVCQTFDVPVHDFIRLQEPLQGSDEFMRSYRDVLQDVQLFFEMMFGELSSRGTVPLEFFETAHMQPSWIRLLPNSPAVARTLSLQLLIIYIRVLINIACMRKEDVDELLTRLLKMSIEKLQELHISNARERDLLQKLLQDMEAELDNRNNSGEAAIKVQYIELLQELIRVIREIIGS</sequence>
<evidence type="ECO:0000259" key="1">
    <source>
        <dbReference type="PROSITE" id="PS50093"/>
    </source>
</evidence>
<organism evidence="2 3">
    <name type="scientific">Pontibacter qinzhouensis</name>
    <dbReference type="NCBI Taxonomy" id="2603253"/>
    <lineage>
        <taxon>Bacteria</taxon>
        <taxon>Pseudomonadati</taxon>
        <taxon>Bacteroidota</taxon>
        <taxon>Cytophagia</taxon>
        <taxon>Cytophagales</taxon>
        <taxon>Hymenobacteraceae</taxon>
        <taxon>Pontibacter</taxon>
    </lineage>
</organism>
<keyword evidence="3" id="KW-1185">Reference proteome</keyword>
<dbReference type="InterPro" id="IPR035986">
    <property type="entry name" value="PKD_dom_sf"/>
</dbReference>
<dbReference type="Proteomes" id="UP000321926">
    <property type="component" value="Unassembled WGS sequence"/>
</dbReference>
<accession>A0A5C8KE63</accession>
<evidence type="ECO:0000313" key="2">
    <source>
        <dbReference type="EMBL" id="TXK50291.1"/>
    </source>
</evidence>
<gene>
    <name evidence="2" type="ORF">FVR03_05215</name>
</gene>
<dbReference type="RefSeq" id="WP_147920704.1">
    <property type="nucleotide sequence ID" value="NZ_VRTY01000013.1"/>
</dbReference>
<protein>
    <recommendedName>
        <fullName evidence="1">PKD domain-containing protein</fullName>
    </recommendedName>
</protein>
<dbReference type="Pfam" id="PF18911">
    <property type="entry name" value="PKD_4"/>
    <property type="match status" value="1"/>
</dbReference>
<dbReference type="InterPro" id="IPR000601">
    <property type="entry name" value="PKD_dom"/>
</dbReference>
<reference evidence="2 3" key="1">
    <citation type="submission" date="2019-08" db="EMBL/GenBank/DDBJ databases">
        <authorList>
            <person name="Shi S."/>
        </authorList>
    </citation>
    <scope>NUCLEOTIDE SEQUENCE [LARGE SCALE GENOMIC DNA]</scope>
    <source>
        <strain evidence="2 3">GY10130</strain>
    </source>
</reference>
<name>A0A5C8KE63_9BACT</name>